<dbReference type="AlphaFoldDB" id="H2YXU1"/>
<proteinExistence type="predicted"/>
<accession>H2YXU1</accession>
<dbReference type="InParanoid" id="H2YXU1"/>
<reference evidence="2" key="2">
    <citation type="submission" date="2025-08" db="UniProtKB">
        <authorList>
            <consortium name="Ensembl"/>
        </authorList>
    </citation>
    <scope>IDENTIFICATION</scope>
</reference>
<feature type="compositionally biased region" description="Polar residues" evidence="1">
    <location>
        <begin position="20"/>
        <end position="51"/>
    </location>
</feature>
<reference evidence="3" key="1">
    <citation type="submission" date="2003-08" db="EMBL/GenBank/DDBJ databases">
        <authorList>
            <person name="Birren B."/>
            <person name="Nusbaum C."/>
            <person name="Abebe A."/>
            <person name="Abouelleil A."/>
            <person name="Adekoya E."/>
            <person name="Ait-zahra M."/>
            <person name="Allen N."/>
            <person name="Allen T."/>
            <person name="An P."/>
            <person name="Anderson M."/>
            <person name="Anderson S."/>
            <person name="Arachchi H."/>
            <person name="Armbruster J."/>
            <person name="Bachantsang P."/>
            <person name="Baldwin J."/>
            <person name="Barry A."/>
            <person name="Bayul T."/>
            <person name="Blitshsteyn B."/>
            <person name="Bloom T."/>
            <person name="Blye J."/>
            <person name="Boguslavskiy L."/>
            <person name="Borowsky M."/>
            <person name="Boukhgalter B."/>
            <person name="Brunache A."/>
            <person name="Butler J."/>
            <person name="Calixte N."/>
            <person name="Calvo S."/>
            <person name="Camarata J."/>
            <person name="Campo K."/>
            <person name="Chang J."/>
            <person name="Cheshatsang Y."/>
            <person name="Citroen M."/>
            <person name="Collymore A."/>
            <person name="Considine T."/>
            <person name="Cook A."/>
            <person name="Cooke P."/>
            <person name="Corum B."/>
            <person name="Cuomo C."/>
            <person name="David R."/>
            <person name="Dawoe T."/>
            <person name="Degray S."/>
            <person name="Dodge S."/>
            <person name="Dooley K."/>
            <person name="Dorje P."/>
            <person name="Dorjee K."/>
            <person name="Dorris L."/>
            <person name="Duffey N."/>
            <person name="Dupes A."/>
            <person name="Elkins T."/>
            <person name="Engels R."/>
            <person name="Erickson J."/>
            <person name="Farina A."/>
            <person name="Faro S."/>
            <person name="Ferreira P."/>
            <person name="Fischer H."/>
            <person name="Fitzgerald M."/>
            <person name="Foley K."/>
            <person name="Gage D."/>
            <person name="Galagan J."/>
            <person name="Gearin G."/>
            <person name="Gnerre S."/>
            <person name="Gnirke A."/>
            <person name="Goyette A."/>
            <person name="Graham J."/>
            <person name="Grandbois E."/>
            <person name="Gyaltsen K."/>
            <person name="Hafez N."/>
            <person name="Hagopian D."/>
            <person name="Hagos B."/>
            <person name="Hall J."/>
            <person name="Hatcher B."/>
            <person name="Heller A."/>
            <person name="Higgins H."/>
            <person name="Honan T."/>
            <person name="Horn A."/>
            <person name="Houde N."/>
            <person name="Hughes L."/>
            <person name="Hulme W."/>
            <person name="Husby E."/>
            <person name="Iliev I."/>
            <person name="Jaffe D."/>
            <person name="Jones C."/>
            <person name="Kamal M."/>
            <person name="Kamat A."/>
            <person name="Kamvysselis M."/>
            <person name="Karlsson E."/>
            <person name="Kells C."/>
            <person name="Kieu A."/>
            <person name="Kisner P."/>
            <person name="Kodira C."/>
            <person name="Kulbokas E."/>
            <person name="Labutti K."/>
            <person name="Lama D."/>
            <person name="Landers T."/>
            <person name="Leger J."/>
            <person name="Levine S."/>
            <person name="Lewis D."/>
            <person name="Lewis T."/>
            <person name="Lindblad-toh K."/>
            <person name="Liu X."/>
            <person name="Lokyitsang T."/>
            <person name="Lokyitsang Y."/>
            <person name="Lucien O."/>
            <person name="Lui A."/>
            <person name="Ma L.J."/>
            <person name="Mabbitt R."/>
            <person name="Macdonald J."/>
            <person name="Maclean C."/>
            <person name="Major J."/>
            <person name="Manning J."/>
            <person name="Marabella R."/>
            <person name="Maru K."/>
            <person name="Matthews C."/>
            <person name="Mauceli E."/>
            <person name="Mccarthy M."/>
            <person name="Mcdonough S."/>
            <person name="Mcghee T."/>
            <person name="Meldrim J."/>
            <person name="Meneus L."/>
            <person name="Mesirov J."/>
            <person name="Mihalev A."/>
            <person name="Mihova T."/>
            <person name="Mikkelsen T."/>
            <person name="Mlenga V."/>
            <person name="Moru K."/>
            <person name="Mozes J."/>
            <person name="Mulrain L."/>
            <person name="Munson G."/>
            <person name="Naylor J."/>
            <person name="Newes C."/>
            <person name="Nguyen C."/>
            <person name="Nguyen N."/>
            <person name="Nguyen T."/>
            <person name="Nicol R."/>
            <person name="Nielsen C."/>
            <person name="Nizzari M."/>
            <person name="Norbu C."/>
            <person name="Norbu N."/>
            <person name="O'donnell P."/>
            <person name="Okoawo O."/>
            <person name="O'leary S."/>
            <person name="Omotosho B."/>
            <person name="O'neill K."/>
            <person name="Osman S."/>
            <person name="Parker S."/>
            <person name="Perrin D."/>
            <person name="Phunkhang P."/>
            <person name="Piqani B."/>
            <person name="Purcell S."/>
            <person name="Rachupka T."/>
            <person name="Ramasamy U."/>
            <person name="Rameau R."/>
            <person name="Ray V."/>
            <person name="Raymond C."/>
            <person name="Retta R."/>
            <person name="Richardson S."/>
            <person name="Rise C."/>
            <person name="Rodriguez J."/>
            <person name="Rogers J."/>
            <person name="Rogov P."/>
            <person name="Rutman M."/>
            <person name="Schupbach R."/>
            <person name="Seaman C."/>
            <person name="Settipalli S."/>
            <person name="Sharpe T."/>
            <person name="Sheridan J."/>
            <person name="Sherpa N."/>
            <person name="Shi J."/>
            <person name="Smirnov S."/>
            <person name="Smith C."/>
            <person name="Sougnez C."/>
            <person name="Spencer B."/>
            <person name="Stalker J."/>
            <person name="Stange-thomann N."/>
            <person name="Stavropoulos S."/>
            <person name="Stetson K."/>
            <person name="Stone C."/>
            <person name="Stone S."/>
            <person name="Stubbs M."/>
            <person name="Talamas J."/>
            <person name="Tchuinga P."/>
            <person name="Tenzing P."/>
            <person name="Tesfaye S."/>
            <person name="Theodore J."/>
            <person name="Thoulutsang Y."/>
            <person name="Topham K."/>
            <person name="Towey S."/>
            <person name="Tsamla T."/>
            <person name="Tsomo N."/>
            <person name="Vallee D."/>
            <person name="Vassiliev H."/>
            <person name="Venkataraman V."/>
            <person name="Vinson J."/>
            <person name="Vo A."/>
            <person name="Wade C."/>
            <person name="Wang S."/>
            <person name="Wangchuk T."/>
            <person name="Wangdi T."/>
            <person name="Whittaker C."/>
            <person name="Wilkinson J."/>
            <person name="Wu Y."/>
            <person name="Wyman D."/>
            <person name="Yadav S."/>
            <person name="Yang S."/>
            <person name="Yang X."/>
            <person name="Yeager S."/>
            <person name="Yee E."/>
            <person name="Young G."/>
            <person name="Zainoun J."/>
            <person name="Zembeck L."/>
            <person name="Zimmer A."/>
            <person name="Zody M."/>
            <person name="Lander E."/>
        </authorList>
    </citation>
    <scope>NUCLEOTIDE SEQUENCE [LARGE SCALE GENOMIC DNA]</scope>
</reference>
<evidence type="ECO:0000256" key="1">
    <source>
        <dbReference type="SAM" id="MobiDB-lite"/>
    </source>
</evidence>
<dbReference type="Proteomes" id="UP000007875">
    <property type="component" value="Unassembled WGS sequence"/>
</dbReference>
<feature type="region of interest" description="Disordered" evidence="1">
    <location>
        <begin position="1"/>
        <end position="54"/>
    </location>
</feature>
<reference evidence="2" key="3">
    <citation type="submission" date="2025-09" db="UniProtKB">
        <authorList>
            <consortium name="Ensembl"/>
        </authorList>
    </citation>
    <scope>IDENTIFICATION</scope>
</reference>
<dbReference type="HOGENOM" id="CLU_2269752_0_0_1"/>
<keyword evidence="3" id="KW-1185">Reference proteome</keyword>
<organism evidence="2 3">
    <name type="scientific">Ciona savignyi</name>
    <name type="common">Pacific transparent sea squirt</name>
    <dbReference type="NCBI Taxonomy" id="51511"/>
    <lineage>
        <taxon>Eukaryota</taxon>
        <taxon>Metazoa</taxon>
        <taxon>Chordata</taxon>
        <taxon>Tunicata</taxon>
        <taxon>Ascidiacea</taxon>
        <taxon>Phlebobranchia</taxon>
        <taxon>Cionidae</taxon>
        <taxon>Ciona</taxon>
    </lineage>
</organism>
<name>H2YXU1_CIOSA</name>
<evidence type="ECO:0000313" key="3">
    <source>
        <dbReference type="Proteomes" id="UP000007875"/>
    </source>
</evidence>
<dbReference type="Ensembl" id="ENSCSAVT00000010276.1">
    <property type="protein sequence ID" value="ENSCSAVP00000010152.1"/>
    <property type="gene ID" value="ENSCSAVG00000005990.1"/>
</dbReference>
<protein>
    <submittedName>
        <fullName evidence="2">Uncharacterized protein</fullName>
    </submittedName>
</protein>
<sequence>AARCRGGWGDRADPAPSRAGSYTRTGARASPSSRIASTPVGSASRGTSPNVTGVGCILPGNHPPLSSAPRIGGLLACWGRSSGDPREYPASCDHGPLGYSPRD</sequence>
<evidence type="ECO:0000313" key="2">
    <source>
        <dbReference type="Ensembl" id="ENSCSAVP00000010152.1"/>
    </source>
</evidence>